<keyword evidence="1" id="KW-0812">Transmembrane</keyword>
<dbReference type="Proteomes" id="UP000494255">
    <property type="component" value="Unassembled WGS sequence"/>
</dbReference>
<keyword evidence="3" id="KW-1185">Reference proteome</keyword>
<keyword evidence="1" id="KW-1133">Transmembrane helix</keyword>
<evidence type="ECO:0000313" key="2">
    <source>
        <dbReference type="EMBL" id="CAB3638627.1"/>
    </source>
</evidence>
<gene>
    <name evidence="2" type="ORF">LMG24238_00073</name>
</gene>
<evidence type="ECO:0000313" key="3">
    <source>
        <dbReference type="Proteomes" id="UP000494255"/>
    </source>
</evidence>
<dbReference type="RefSeq" id="WP_175048528.1">
    <property type="nucleotide sequence ID" value="NZ_CADIKC010000001.1"/>
</dbReference>
<keyword evidence="1" id="KW-0472">Membrane</keyword>
<sequence>MKRRYLLLDARIYLREWGVPFAVTIGLIALGIAGYLYLTGRFKTELSNRSMHHGYSTIERIGMYRPGPKQGFAATEKFVFRVQGQEIEYPAPFDAVPGEPLKVDYTIGASGKVYVWKVDRGEP</sequence>
<reference evidence="2 3" key="1">
    <citation type="submission" date="2020-04" db="EMBL/GenBank/DDBJ databases">
        <authorList>
            <person name="De Canck E."/>
        </authorList>
    </citation>
    <scope>NUCLEOTIDE SEQUENCE [LARGE SCALE GENOMIC DNA]</scope>
    <source>
        <strain evidence="2 3">LMG 24238</strain>
    </source>
</reference>
<organism evidence="2 3">
    <name type="scientific">Paraburkholderia sediminicola</name>
    <dbReference type="NCBI Taxonomy" id="458836"/>
    <lineage>
        <taxon>Bacteria</taxon>
        <taxon>Pseudomonadati</taxon>
        <taxon>Pseudomonadota</taxon>
        <taxon>Betaproteobacteria</taxon>
        <taxon>Burkholderiales</taxon>
        <taxon>Burkholderiaceae</taxon>
        <taxon>Paraburkholderia</taxon>
    </lineage>
</organism>
<dbReference type="GeneID" id="97038746"/>
<name>A0A6J4ZUD8_9BURK</name>
<accession>A0A6J4ZUD8</accession>
<protein>
    <submittedName>
        <fullName evidence="2">Uncharacterized protein</fullName>
    </submittedName>
</protein>
<proteinExistence type="predicted"/>
<dbReference type="EMBL" id="CADIKC010000001">
    <property type="protein sequence ID" value="CAB3638627.1"/>
    <property type="molecule type" value="Genomic_DNA"/>
</dbReference>
<evidence type="ECO:0000256" key="1">
    <source>
        <dbReference type="SAM" id="Phobius"/>
    </source>
</evidence>
<dbReference type="AlphaFoldDB" id="A0A6J4ZUD8"/>
<feature type="transmembrane region" description="Helical" evidence="1">
    <location>
        <begin position="20"/>
        <end position="38"/>
    </location>
</feature>